<feature type="region of interest" description="Disordered" evidence="1">
    <location>
        <begin position="138"/>
        <end position="207"/>
    </location>
</feature>
<dbReference type="RefSeq" id="XP_062795540.1">
    <property type="nucleotide sequence ID" value="XM_062939489.1"/>
</dbReference>
<evidence type="ECO:0000256" key="1">
    <source>
        <dbReference type="SAM" id="MobiDB-lite"/>
    </source>
</evidence>
<accession>A0ABZ1DAG4</accession>
<organism evidence="2 3">
    <name type="scientific">Kwoniella shivajii</name>
    <dbReference type="NCBI Taxonomy" id="564305"/>
    <lineage>
        <taxon>Eukaryota</taxon>
        <taxon>Fungi</taxon>
        <taxon>Dikarya</taxon>
        <taxon>Basidiomycota</taxon>
        <taxon>Agaricomycotina</taxon>
        <taxon>Tremellomycetes</taxon>
        <taxon>Tremellales</taxon>
        <taxon>Cryptococcaceae</taxon>
        <taxon>Kwoniella</taxon>
    </lineage>
</organism>
<keyword evidence="3" id="KW-1185">Reference proteome</keyword>
<feature type="compositionally biased region" description="Polar residues" evidence="1">
    <location>
        <begin position="112"/>
        <end position="126"/>
    </location>
</feature>
<gene>
    <name evidence="2" type="ORF">IL334_007800</name>
</gene>
<evidence type="ECO:0000313" key="3">
    <source>
        <dbReference type="Proteomes" id="UP001329825"/>
    </source>
</evidence>
<dbReference type="EMBL" id="CP141891">
    <property type="protein sequence ID" value="WRT70801.1"/>
    <property type="molecule type" value="Genomic_DNA"/>
</dbReference>
<evidence type="ECO:0000313" key="2">
    <source>
        <dbReference type="EMBL" id="WRT70801.1"/>
    </source>
</evidence>
<dbReference type="Proteomes" id="UP001329825">
    <property type="component" value="Chromosome 11"/>
</dbReference>
<sequence>MPRQERLVEIVMPEPLASQSAQDSEVKLDAQKPRRRGSISSIASAASLSFGRRRSASINIEPKVEAPSGILSGKAALPPVSYPAAKRYGFKRHGEPTRSRTSSESGRPGSIFSVQSNPSISAHQRVSSVYSGRQSFAIDRNAPPIPSFPAELPMPPPIGGGHRSSFASSDASRRSDHGGSSPVSSGYNPRREVYTPPPNRTEPTFERPIPFTFGRSPILRVFVPLSERVQRWPSAEGAATAVKELEKCGALRRMKLGDLVVNTAIRKPKTTEHVLLFVPFIRHLLVPLEYTFSPTGHLPMYVNGFHVPPSYYYPFLPTPQIVYLDLTPFANQVIQSIRLAYDRRDVTVASGARLTAKRYLHVAGFEIRPEHVVAPEWHGMVSLEAEGTAEGKQDIEKRLVGGNLHPWEVVRDKSMIGTIWLRLVKQEMQS</sequence>
<protein>
    <submittedName>
        <fullName evidence="2">Uncharacterized protein</fullName>
    </submittedName>
</protein>
<feature type="region of interest" description="Disordered" evidence="1">
    <location>
        <begin position="86"/>
        <end position="126"/>
    </location>
</feature>
<feature type="region of interest" description="Disordered" evidence="1">
    <location>
        <begin position="1"/>
        <end position="44"/>
    </location>
</feature>
<reference evidence="2 3" key="1">
    <citation type="submission" date="2024-01" db="EMBL/GenBank/DDBJ databases">
        <title>Comparative genomics of Cryptococcus and Kwoniella reveals pathogenesis evolution and contrasting modes of karyotype evolution via chromosome fusion or intercentromeric recombination.</title>
        <authorList>
            <person name="Coelho M.A."/>
            <person name="David-Palma M."/>
            <person name="Shea T."/>
            <person name="Bowers K."/>
            <person name="McGinley-Smith S."/>
            <person name="Mohammad A.W."/>
            <person name="Gnirke A."/>
            <person name="Yurkov A.M."/>
            <person name="Nowrousian M."/>
            <person name="Sun S."/>
            <person name="Cuomo C.A."/>
            <person name="Heitman J."/>
        </authorList>
    </citation>
    <scope>NUCLEOTIDE SEQUENCE [LARGE SCALE GENOMIC DNA]</scope>
    <source>
        <strain evidence="2">CBS 11374</strain>
    </source>
</reference>
<proteinExistence type="predicted"/>
<feature type="compositionally biased region" description="Pro residues" evidence="1">
    <location>
        <begin position="143"/>
        <end position="158"/>
    </location>
</feature>
<name>A0ABZ1DAG4_9TREE</name>
<dbReference type="GeneID" id="87959930"/>